<organism evidence="1 2">
    <name type="scientific">Choiromyces venosus 120613-1</name>
    <dbReference type="NCBI Taxonomy" id="1336337"/>
    <lineage>
        <taxon>Eukaryota</taxon>
        <taxon>Fungi</taxon>
        <taxon>Dikarya</taxon>
        <taxon>Ascomycota</taxon>
        <taxon>Pezizomycotina</taxon>
        <taxon>Pezizomycetes</taxon>
        <taxon>Pezizales</taxon>
        <taxon>Tuberaceae</taxon>
        <taxon>Choiromyces</taxon>
    </lineage>
</organism>
<protein>
    <submittedName>
        <fullName evidence="1">Uncharacterized protein</fullName>
    </submittedName>
</protein>
<evidence type="ECO:0000313" key="1">
    <source>
        <dbReference type="EMBL" id="RPA91516.1"/>
    </source>
</evidence>
<name>A0A3N4J046_9PEZI</name>
<dbReference type="Proteomes" id="UP000276215">
    <property type="component" value="Unassembled WGS sequence"/>
</dbReference>
<reference evidence="1 2" key="1">
    <citation type="journal article" date="2018" name="Nat. Ecol. Evol.">
        <title>Pezizomycetes genomes reveal the molecular basis of ectomycorrhizal truffle lifestyle.</title>
        <authorList>
            <person name="Murat C."/>
            <person name="Payen T."/>
            <person name="Noel B."/>
            <person name="Kuo A."/>
            <person name="Morin E."/>
            <person name="Chen J."/>
            <person name="Kohler A."/>
            <person name="Krizsan K."/>
            <person name="Balestrini R."/>
            <person name="Da Silva C."/>
            <person name="Montanini B."/>
            <person name="Hainaut M."/>
            <person name="Levati E."/>
            <person name="Barry K.W."/>
            <person name="Belfiori B."/>
            <person name="Cichocki N."/>
            <person name="Clum A."/>
            <person name="Dockter R.B."/>
            <person name="Fauchery L."/>
            <person name="Guy J."/>
            <person name="Iotti M."/>
            <person name="Le Tacon F."/>
            <person name="Lindquist E.A."/>
            <person name="Lipzen A."/>
            <person name="Malagnac F."/>
            <person name="Mello A."/>
            <person name="Molinier V."/>
            <person name="Miyauchi S."/>
            <person name="Poulain J."/>
            <person name="Riccioni C."/>
            <person name="Rubini A."/>
            <person name="Sitrit Y."/>
            <person name="Splivallo R."/>
            <person name="Traeger S."/>
            <person name="Wang M."/>
            <person name="Zifcakova L."/>
            <person name="Wipf D."/>
            <person name="Zambonelli A."/>
            <person name="Paolocci F."/>
            <person name="Nowrousian M."/>
            <person name="Ottonello S."/>
            <person name="Baldrian P."/>
            <person name="Spatafora J.W."/>
            <person name="Henrissat B."/>
            <person name="Nagy L.G."/>
            <person name="Aury J.M."/>
            <person name="Wincker P."/>
            <person name="Grigoriev I.V."/>
            <person name="Bonfante P."/>
            <person name="Martin F.M."/>
        </authorList>
    </citation>
    <scope>NUCLEOTIDE SEQUENCE [LARGE SCALE GENOMIC DNA]</scope>
    <source>
        <strain evidence="1 2">120613-1</strain>
    </source>
</reference>
<dbReference type="AlphaFoldDB" id="A0A3N4J046"/>
<gene>
    <name evidence="1" type="ORF">L873DRAFT_306286</name>
</gene>
<keyword evidence="2" id="KW-1185">Reference proteome</keyword>
<sequence>MRIATTIATIRAITQVSASTICSSKEELVKQVRRLRISLVYCSNGSIHPCKSQHGFKNNRLSTFHDVQTKEVVSLPLSLTPHNLIVLFLSQ</sequence>
<evidence type="ECO:0000313" key="2">
    <source>
        <dbReference type="Proteomes" id="UP000276215"/>
    </source>
</evidence>
<dbReference type="EMBL" id="ML120495">
    <property type="protein sequence ID" value="RPA91516.1"/>
    <property type="molecule type" value="Genomic_DNA"/>
</dbReference>
<proteinExistence type="predicted"/>
<accession>A0A3N4J046</accession>